<proteinExistence type="predicted"/>
<name>A0A9D4DIS4_DREPO</name>
<keyword evidence="4" id="KW-1185">Reference proteome</keyword>
<dbReference type="AlphaFoldDB" id="A0A9D4DIS4"/>
<dbReference type="EMBL" id="JAIWYP010000010">
    <property type="protein sequence ID" value="KAH3749295.1"/>
    <property type="molecule type" value="Genomic_DNA"/>
</dbReference>
<dbReference type="Proteomes" id="UP000828390">
    <property type="component" value="Unassembled WGS sequence"/>
</dbReference>
<feature type="compositionally biased region" description="Basic and acidic residues" evidence="1">
    <location>
        <begin position="171"/>
        <end position="183"/>
    </location>
</feature>
<accession>A0A9D4DIS4</accession>
<feature type="region of interest" description="Disordered" evidence="1">
    <location>
        <begin position="121"/>
        <end position="146"/>
    </location>
</feature>
<reference evidence="3" key="1">
    <citation type="journal article" date="2019" name="bioRxiv">
        <title>The Genome of the Zebra Mussel, Dreissena polymorpha: A Resource for Invasive Species Research.</title>
        <authorList>
            <person name="McCartney M.A."/>
            <person name="Auch B."/>
            <person name="Kono T."/>
            <person name="Mallez S."/>
            <person name="Zhang Y."/>
            <person name="Obille A."/>
            <person name="Becker A."/>
            <person name="Abrahante J.E."/>
            <person name="Garbe J."/>
            <person name="Badalamenti J.P."/>
            <person name="Herman A."/>
            <person name="Mangelson H."/>
            <person name="Liachko I."/>
            <person name="Sullivan S."/>
            <person name="Sone E.D."/>
            <person name="Koren S."/>
            <person name="Silverstein K.A.T."/>
            <person name="Beckman K.B."/>
            <person name="Gohl D.M."/>
        </authorList>
    </citation>
    <scope>NUCLEOTIDE SEQUENCE</scope>
    <source>
        <strain evidence="3">Duluth1</strain>
        <tissue evidence="3">Whole animal</tissue>
    </source>
</reference>
<feature type="transmembrane region" description="Helical" evidence="2">
    <location>
        <begin position="37"/>
        <end position="56"/>
    </location>
</feature>
<keyword evidence="2" id="KW-0812">Transmembrane</keyword>
<evidence type="ECO:0000313" key="3">
    <source>
        <dbReference type="EMBL" id="KAH3749295.1"/>
    </source>
</evidence>
<feature type="region of interest" description="Disordered" evidence="1">
    <location>
        <begin position="162"/>
        <end position="197"/>
    </location>
</feature>
<organism evidence="3 4">
    <name type="scientific">Dreissena polymorpha</name>
    <name type="common">Zebra mussel</name>
    <name type="synonym">Mytilus polymorpha</name>
    <dbReference type="NCBI Taxonomy" id="45954"/>
    <lineage>
        <taxon>Eukaryota</taxon>
        <taxon>Metazoa</taxon>
        <taxon>Spiralia</taxon>
        <taxon>Lophotrochozoa</taxon>
        <taxon>Mollusca</taxon>
        <taxon>Bivalvia</taxon>
        <taxon>Autobranchia</taxon>
        <taxon>Heteroconchia</taxon>
        <taxon>Euheterodonta</taxon>
        <taxon>Imparidentia</taxon>
        <taxon>Neoheterodontei</taxon>
        <taxon>Myida</taxon>
        <taxon>Dreissenoidea</taxon>
        <taxon>Dreissenidae</taxon>
        <taxon>Dreissena</taxon>
    </lineage>
</organism>
<comment type="caution">
    <text evidence="3">The sequence shown here is derived from an EMBL/GenBank/DDBJ whole genome shotgun (WGS) entry which is preliminary data.</text>
</comment>
<gene>
    <name evidence="3" type="ORF">DPMN_183791</name>
</gene>
<reference evidence="3" key="2">
    <citation type="submission" date="2020-11" db="EMBL/GenBank/DDBJ databases">
        <authorList>
            <person name="McCartney M.A."/>
            <person name="Auch B."/>
            <person name="Kono T."/>
            <person name="Mallez S."/>
            <person name="Becker A."/>
            <person name="Gohl D.M."/>
            <person name="Silverstein K.A.T."/>
            <person name="Koren S."/>
            <person name="Bechman K.B."/>
            <person name="Herman A."/>
            <person name="Abrahante J.E."/>
            <person name="Garbe J."/>
        </authorList>
    </citation>
    <scope>NUCLEOTIDE SEQUENCE</scope>
    <source>
        <strain evidence="3">Duluth1</strain>
        <tissue evidence="3">Whole animal</tissue>
    </source>
</reference>
<sequence length="197" mass="22025">MLLLLLLILLLLLLMLLRLIGLMVSLLLMQRRFHCSLLKFEITNVYLYVVVAVACIKNISESKQEPPVSAAVIGGVVGGGAAMIIVAVIFFILWNKRRLTDSVNNAVYETAHTNTIYSEEYDELSQPHANRKHQADVNTDDNDASPAAKSYELLDADRSSKNTYASLSKQQRAETTRHYENTHEASGTAEYLNERIA</sequence>
<evidence type="ECO:0000256" key="1">
    <source>
        <dbReference type="SAM" id="MobiDB-lite"/>
    </source>
</evidence>
<keyword evidence="2" id="KW-1133">Transmembrane helix</keyword>
<protein>
    <submittedName>
        <fullName evidence="3">Uncharacterized protein</fullName>
    </submittedName>
</protein>
<feature type="transmembrane region" description="Helical" evidence="2">
    <location>
        <begin position="68"/>
        <end position="94"/>
    </location>
</feature>
<keyword evidence="2" id="KW-0472">Membrane</keyword>
<evidence type="ECO:0000313" key="4">
    <source>
        <dbReference type="Proteomes" id="UP000828390"/>
    </source>
</evidence>
<evidence type="ECO:0000256" key="2">
    <source>
        <dbReference type="SAM" id="Phobius"/>
    </source>
</evidence>